<comment type="caution">
    <text evidence="3">The sequence shown here is derived from an EMBL/GenBank/DDBJ whole genome shotgun (WGS) entry which is preliminary data.</text>
</comment>
<organism evidence="3 4">
    <name type="scientific">Variovorax paradoxus</name>
    <dbReference type="NCBI Taxonomy" id="34073"/>
    <lineage>
        <taxon>Bacteria</taxon>
        <taxon>Pseudomonadati</taxon>
        <taxon>Pseudomonadota</taxon>
        <taxon>Betaproteobacteria</taxon>
        <taxon>Burkholderiales</taxon>
        <taxon>Comamonadaceae</taxon>
        <taxon>Variovorax</taxon>
    </lineage>
</organism>
<dbReference type="InterPro" id="IPR012899">
    <property type="entry name" value="LTXXQ"/>
</dbReference>
<feature type="region of interest" description="Disordered" evidence="1">
    <location>
        <begin position="160"/>
        <end position="188"/>
    </location>
</feature>
<dbReference type="EMBL" id="QFPP01000140">
    <property type="protein sequence ID" value="PZQ74241.1"/>
    <property type="molecule type" value="Genomic_DNA"/>
</dbReference>
<feature type="signal peptide" evidence="2">
    <location>
        <begin position="1"/>
        <end position="23"/>
    </location>
</feature>
<reference evidence="3 4" key="1">
    <citation type="submission" date="2017-08" db="EMBL/GenBank/DDBJ databases">
        <title>Infants hospitalized years apart are colonized by the same room-sourced microbial strains.</title>
        <authorList>
            <person name="Brooks B."/>
            <person name="Olm M.R."/>
            <person name="Firek B.A."/>
            <person name="Baker R."/>
            <person name="Thomas B.C."/>
            <person name="Morowitz M.J."/>
            <person name="Banfield J.F."/>
        </authorList>
    </citation>
    <scope>NUCLEOTIDE SEQUENCE [LARGE SCALE GENOMIC DNA]</scope>
    <source>
        <strain evidence="3">S2_005_003_R2_41</strain>
    </source>
</reference>
<keyword evidence="2" id="KW-0732">Signal</keyword>
<dbReference type="Pfam" id="PF07813">
    <property type="entry name" value="LTXXQ"/>
    <property type="match status" value="1"/>
</dbReference>
<dbReference type="Proteomes" id="UP000249135">
    <property type="component" value="Unassembled WGS sequence"/>
</dbReference>
<feature type="region of interest" description="Disordered" evidence="1">
    <location>
        <begin position="23"/>
        <end position="51"/>
    </location>
</feature>
<protein>
    <recommendedName>
        <fullName evidence="5">LTXXQ motif family protein</fullName>
    </recommendedName>
</protein>
<accession>A0A2W5Q7H9</accession>
<evidence type="ECO:0008006" key="5">
    <source>
        <dbReference type="Google" id="ProtNLM"/>
    </source>
</evidence>
<feature type="compositionally biased region" description="Low complexity" evidence="1">
    <location>
        <begin position="34"/>
        <end position="45"/>
    </location>
</feature>
<dbReference type="GO" id="GO:0042597">
    <property type="term" value="C:periplasmic space"/>
    <property type="evidence" value="ECO:0007669"/>
    <property type="project" value="InterPro"/>
</dbReference>
<sequence>MISLRQRMVWAGVLASAAFAASAQTPPPSNVPLSATQAQAAATSSDAKPRLDRKKDFAQRLERMQQHRAQRLAALKDKLQLSEQQQGAWTSYTTALQPPAMPKAEDRAARRAEFEKLTTPERIDRMQARQAERNAMFAKRADATKAFYAQLTPAQQKTFDAESLRMGPRGHGPHGHRAHGEVQVPAKG</sequence>
<evidence type="ECO:0000313" key="4">
    <source>
        <dbReference type="Proteomes" id="UP000249135"/>
    </source>
</evidence>
<dbReference type="AlphaFoldDB" id="A0A2W5Q7H9"/>
<feature type="chain" id="PRO_5015932013" description="LTXXQ motif family protein" evidence="2">
    <location>
        <begin position="24"/>
        <end position="188"/>
    </location>
</feature>
<dbReference type="Gene3D" id="1.20.120.1490">
    <property type="match status" value="1"/>
</dbReference>
<proteinExistence type="predicted"/>
<gene>
    <name evidence="3" type="ORF">DI563_12790</name>
</gene>
<evidence type="ECO:0000256" key="2">
    <source>
        <dbReference type="SAM" id="SignalP"/>
    </source>
</evidence>
<evidence type="ECO:0000256" key="1">
    <source>
        <dbReference type="SAM" id="MobiDB-lite"/>
    </source>
</evidence>
<evidence type="ECO:0000313" key="3">
    <source>
        <dbReference type="EMBL" id="PZQ74241.1"/>
    </source>
</evidence>
<name>A0A2W5Q7H9_VARPD</name>